<dbReference type="AlphaFoldDB" id="A0A521DP36"/>
<reference evidence="7 8" key="1">
    <citation type="submission" date="2017-05" db="EMBL/GenBank/DDBJ databases">
        <authorList>
            <person name="Varghese N."/>
            <person name="Submissions S."/>
        </authorList>
    </citation>
    <scope>NUCLEOTIDE SEQUENCE [LARGE SCALE GENOMIC DNA]</scope>
    <source>
        <strain evidence="7 8">DSM 21985</strain>
    </source>
</reference>
<evidence type="ECO:0000313" key="7">
    <source>
        <dbReference type="EMBL" id="SMO73466.1"/>
    </source>
</evidence>
<evidence type="ECO:0000313" key="8">
    <source>
        <dbReference type="Proteomes" id="UP000317557"/>
    </source>
</evidence>
<feature type="transmembrane region" description="Helical" evidence="6">
    <location>
        <begin position="279"/>
        <end position="299"/>
    </location>
</feature>
<feature type="transmembrane region" description="Helical" evidence="6">
    <location>
        <begin position="158"/>
        <end position="181"/>
    </location>
</feature>
<dbReference type="PANTHER" id="PTHR21716">
    <property type="entry name" value="TRANSMEMBRANE PROTEIN"/>
    <property type="match status" value="1"/>
</dbReference>
<feature type="transmembrane region" description="Helical" evidence="6">
    <location>
        <begin position="14"/>
        <end position="35"/>
    </location>
</feature>
<evidence type="ECO:0000256" key="4">
    <source>
        <dbReference type="ARBA" id="ARBA00022989"/>
    </source>
</evidence>
<proteinExistence type="inferred from homology"/>
<feature type="transmembrane region" description="Helical" evidence="6">
    <location>
        <begin position="41"/>
        <end position="59"/>
    </location>
</feature>
<protein>
    <submittedName>
        <fullName evidence="7">Predicted PurR-regulated permease PerM</fullName>
    </submittedName>
</protein>
<dbReference type="InterPro" id="IPR002549">
    <property type="entry name" value="AI-2E-like"/>
</dbReference>
<keyword evidence="3 6" id="KW-0812">Transmembrane</keyword>
<dbReference type="Pfam" id="PF01594">
    <property type="entry name" value="AI-2E_transport"/>
    <property type="match status" value="1"/>
</dbReference>
<keyword evidence="4 6" id="KW-1133">Transmembrane helix</keyword>
<organism evidence="7 8">
    <name type="scientific">Gracilimonas mengyeensis</name>
    <dbReference type="NCBI Taxonomy" id="1302730"/>
    <lineage>
        <taxon>Bacteria</taxon>
        <taxon>Pseudomonadati</taxon>
        <taxon>Balneolota</taxon>
        <taxon>Balneolia</taxon>
        <taxon>Balneolales</taxon>
        <taxon>Balneolaceae</taxon>
        <taxon>Gracilimonas</taxon>
    </lineage>
</organism>
<dbReference type="GO" id="GO:0016020">
    <property type="term" value="C:membrane"/>
    <property type="evidence" value="ECO:0007669"/>
    <property type="project" value="UniProtKB-SubCell"/>
</dbReference>
<dbReference type="PANTHER" id="PTHR21716:SF62">
    <property type="entry name" value="TRANSPORT PROTEIN YDBI-RELATED"/>
    <property type="match status" value="1"/>
</dbReference>
<comment type="similarity">
    <text evidence="2">Belongs to the autoinducer-2 exporter (AI-2E) (TC 2.A.86) family.</text>
</comment>
<dbReference type="GO" id="GO:0055085">
    <property type="term" value="P:transmembrane transport"/>
    <property type="evidence" value="ECO:0007669"/>
    <property type="project" value="TreeGrafter"/>
</dbReference>
<evidence type="ECO:0000256" key="3">
    <source>
        <dbReference type="ARBA" id="ARBA00022692"/>
    </source>
</evidence>
<feature type="transmembrane region" description="Helical" evidence="6">
    <location>
        <begin position="244"/>
        <end position="272"/>
    </location>
</feature>
<evidence type="ECO:0000256" key="5">
    <source>
        <dbReference type="ARBA" id="ARBA00023136"/>
    </source>
</evidence>
<feature type="transmembrane region" description="Helical" evidence="6">
    <location>
        <begin position="71"/>
        <end position="92"/>
    </location>
</feature>
<feature type="transmembrane region" description="Helical" evidence="6">
    <location>
        <begin position="319"/>
        <end position="344"/>
    </location>
</feature>
<accession>A0A521DP36</accession>
<gene>
    <name evidence="7" type="ORF">SAMN06265219_10929</name>
</gene>
<evidence type="ECO:0000256" key="1">
    <source>
        <dbReference type="ARBA" id="ARBA00004141"/>
    </source>
</evidence>
<name>A0A521DP36_9BACT</name>
<dbReference type="EMBL" id="FXTP01000009">
    <property type="protein sequence ID" value="SMO73466.1"/>
    <property type="molecule type" value="Genomic_DNA"/>
</dbReference>
<keyword evidence="8" id="KW-1185">Reference proteome</keyword>
<dbReference type="Proteomes" id="UP000317557">
    <property type="component" value="Unassembled WGS sequence"/>
</dbReference>
<comment type="subcellular location">
    <subcellularLocation>
        <location evidence="1">Membrane</location>
        <topology evidence="1">Multi-pass membrane protein</topology>
    </subcellularLocation>
</comment>
<dbReference type="RefSeq" id="WP_142454679.1">
    <property type="nucleotide sequence ID" value="NZ_FXTP01000009.1"/>
</dbReference>
<keyword evidence="5 6" id="KW-0472">Membrane</keyword>
<sequence length="371" mass="42100">MDQEQERANHTYSFLKKVLIVVLIVVSITLLLMFVGRAIDTLLVIFAGILLGVIFRAARDFIYKKTGLPKSLSLTGVVLFVVSLFMGMAYLLGPRVYQQGQMLYEEVPEKWEEIKVQIRPYGWGKELAQENPHFRDFFEDETDQTGEDYDMTKSILNFFGNLTTITAAFFLIFITAIYIAAEPKLYTEGFIRLFPPGRRQRVNEIIDEISLTIQRWLVGQVFSMLILGTLTTLGLWLLGMPYPLLLGIFTALMTFIPNLGPIIAAIPTLLLAITEGIELTIYVAIFYTFVQCVEGYFITPMIHRRAISVPPVLIITCQFLFYYLLGFLGVLLAMPLVACGMIIVKRLYIQDILKDPINMPASTNLEGKNIF</sequence>
<evidence type="ECO:0000256" key="6">
    <source>
        <dbReference type="SAM" id="Phobius"/>
    </source>
</evidence>
<dbReference type="OrthoDB" id="5761230at2"/>
<feature type="transmembrane region" description="Helical" evidence="6">
    <location>
        <begin position="216"/>
        <end position="238"/>
    </location>
</feature>
<evidence type="ECO:0000256" key="2">
    <source>
        <dbReference type="ARBA" id="ARBA00009773"/>
    </source>
</evidence>